<accession>A0AB36DQB4</accession>
<dbReference type="EMBL" id="LXHQ01000020">
    <property type="protein sequence ID" value="OAV26761.1"/>
    <property type="molecule type" value="Genomic_DNA"/>
</dbReference>
<evidence type="ECO:0000313" key="2">
    <source>
        <dbReference type="Proteomes" id="UP000078295"/>
    </source>
</evidence>
<reference evidence="1 2" key="1">
    <citation type="journal article" date="2016" name="Genome Biol. Evol.">
        <title>Comparative Genomic Analyses of the Moraxella catarrhalis Serosensitive and Seroresistant Lineages Demonstrate Their Independent Evolution.</title>
        <authorList>
            <person name="Earl J.P."/>
            <person name="de Vries S.P."/>
            <person name="Ahmed A."/>
            <person name="Powell E."/>
            <person name="Schultz M.P."/>
            <person name="Hermans P.W."/>
            <person name="Hill D.J."/>
            <person name="Zhou Z."/>
            <person name="Constantinidou C.I."/>
            <person name="Hu F.Z."/>
            <person name="Bootsma H.J."/>
            <person name="Ehrlich G.D."/>
        </authorList>
    </citation>
    <scope>NUCLEOTIDE SEQUENCE [LARGE SCALE GENOMIC DNA]</scope>
    <source>
        <strain evidence="1 2">F23</strain>
    </source>
</reference>
<sequence>MLYCVIKDGHAQVLDCKNPNIITDQSRDDIKTLSNFLGYYQDIIPNEYLPNLL</sequence>
<gene>
    <name evidence="1" type="ORF">AO370_0594</name>
</gene>
<organism evidence="1 2">
    <name type="scientific">Moraxella catarrhalis</name>
    <name type="common">Branhamella catarrhalis</name>
    <dbReference type="NCBI Taxonomy" id="480"/>
    <lineage>
        <taxon>Bacteria</taxon>
        <taxon>Pseudomonadati</taxon>
        <taxon>Pseudomonadota</taxon>
        <taxon>Gammaproteobacteria</taxon>
        <taxon>Moraxellales</taxon>
        <taxon>Moraxellaceae</taxon>
        <taxon>Moraxella</taxon>
    </lineage>
</organism>
<dbReference type="Proteomes" id="UP000078295">
    <property type="component" value="Unassembled WGS sequence"/>
</dbReference>
<proteinExistence type="predicted"/>
<dbReference type="AlphaFoldDB" id="A0AB36DQB4"/>
<name>A0AB36DQB4_MORCA</name>
<evidence type="ECO:0000313" key="1">
    <source>
        <dbReference type="EMBL" id="OAV26761.1"/>
    </source>
</evidence>
<protein>
    <submittedName>
        <fullName evidence="1">Uncharacterized protein</fullName>
    </submittedName>
</protein>
<comment type="caution">
    <text evidence="1">The sequence shown here is derived from an EMBL/GenBank/DDBJ whole genome shotgun (WGS) entry which is preliminary data.</text>
</comment>